<comment type="caution">
    <text evidence="2">The sequence shown here is derived from an EMBL/GenBank/DDBJ whole genome shotgun (WGS) entry which is preliminary data.</text>
</comment>
<keyword evidence="3" id="KW-1185">Reference proteome</keyword>
<gene>
    <name evidence="2" type="ORF">Tcan_18183</name>
</gene>
<dbReference type="Proteomes" id="UP000031036">
    <property type="component" value="Unassembled WGS sequence"/>
</dbReference>
<protein>
    <submittedName>
        <fullName evidence="2">Uncharacterized protein</fullName>
    </submittedName>
</protein>
<dbReference type="AlphaFoldDB" id="A0A0B2V4S5"/>
<feature type="compositionally biased region" description="Basic residues" evidence="1">
    <location>
        <begin position="180"/>
        <end position="190"/>
    </location>
</feature>
<name>A0A0B2V4S5_TOXCA</name>
<feature type="compositionally biased region" description="Polar residues" evidence="1">
    <location>
        <begin position="32"/>
        <end position="42"/>
    </location>
</feature>
<dbReference type="EMBL" id="JPKZ01002585">
    <property type="protein sequence ID" value="KHN75995.1"/>
    <property type="molecule type" value="Genomic_DNA"/>
</dbReference>
<feature type="compositionally biased region" description="Basic and acidic residues" evidence="1">
    <location>
        <begin position="191"/>
        <end position="206"/>
    </location>
</feature>
<reference evidence="2 3" key="1">
    <citation type="submission" date="2014-11" db="EMBL/GenBank/DDBJ databases">
        <title>Genetic blueprint of the zoonotic pathogen Toxocara canis.</title>
        <authorList>
            <person name="Zhu X.-Q."/>
            <person name="Korhonen P.K."/>
            <person name="Cai H."/>
            <person name="Young N.D."/>
            <person name="Nejsum P."/>
            <person name="von Samson-Himmelstjerna G."/>
            <person name="Boag P.R."/>
            <person name="Tan P."/>
            <person name="Li Q."/>
            <person name="Min J."/>
            <person name="Yang Y."/>
            <person name="Wang X."/>
            <person name="Fang X."/>
            <person name="Hall R.S."/>
            <person name="Hofmann A."/>
            <person name="Sternberg P.W."/>
            <person name="Jex A.R."/>
            <person name="Gasser R.B."/>
        </authorList>
    </citation>
    <scope>NUCLEOTIDE SEQUENCE [LARGE SCALE GENOMIC DNA]</scope>
    <source>
        <strain evidence="2">PN_DK_2014</strain>
    </source>
</reference>
<organism evidence="2 3">
    <name type="scientific">Toxocara canis</name>
    <name type="common">Canine roundworm</name>
    <dbReference type="NCBI Taxonomy" id="6265"/>
    <lineage>
        <taxon>Eukaryota</taxon>
        <taxon>Metazoa</taxon>
        <taxon>Ecdysozoa</taxon>
        <taxon>Nematoda</taxon>
        <taxon>Chromadorea</taxon>
        <taxon>Rhabditida</taxon>
        <taxon>Spirurina</taxon>
        <taxon>Ascaridomorpha</taxon>
        <taxon>Ascaridoidea</taxon>
        <taxon>Toxocaridae</taxon>
        <taxon>Toxocara</taxon>
    </lineage>
</organism>
<feature type="region of interest" description="Disordered" evidence="1">
    <location>
        <begin position="32"/>
        <end position="59"/>
    </location>
</feature>
<evidence type="ECO:0000313" key="2">
    <source>
        <dbReference type="EMBL" id="KHN75995.1"/>
    </source>
</evidence>
<dbReference type="OrthoDB" id="5876121at2759"/>
<evidence type="ECO:0000256" key="1">
    <source>
        <dbReference type="SAM" id="MobiDB-lite"/>
    </source>
</evidence>
<sequence>MGCRCCSVIYRVVVDGKRLLINFASPLHSQTQSSAFSEQNSGDQDEIRAHAGKPQWISKPVKNTGMERQFNRQYCTRNVQAWQIIPCSHLSRTTSQLNKRKGAKAGRTRGISEYRWVRRANQLRNGFAGPYHDQTDDLQTLFKIFDLEPPSPQQTVTTMNQGHRGPVGPVEPNQGEHQPRRPSRTRRRPRRLDVEPRRRTYDSASS</sequence>
<evidence type="ECO:0000313" key="3">
    <source>
        <dbReference type="Proteomes" id="UP000031036"/>
    </source>
</evidence>
<proteinExistence type="predicted"/>
<feature type="region of interest" description="Disordered" evidence="1">
    <location>
        <begin position="149"/>
        <end position="206"/>
    </location>
</feature>
<accession>A0A0B2V4S5</accession>